<reference evidence="1 2" key="1">
    <citation type="submission" date="2017-05" db="EMBL/GenBank/DDBJ databases">
        <authorList>
            <person name="Varghese N."/>
            <person name="Submissions S."/>
        </authorList>
    </citation>
    <scope>NUCLEOTIDE SEQUENCE [LARGE SCALE GENOMIC DNA]</scope>
    <source>
        <strain evidence="1 2">SM16</strain>
    </source>
</reference>
<sequence>MGITVVPLPQTANFHFGYVHFLGSLRSTVSYPPCRIVDGGVIIPADGALGSCEKARAVVPATYRPLDMANIADEVIICPI</sequence>
<dbReference type="EMBL" id="FXUI01000024">
    <property type="protein sequence ID" value="SMP82431.1"/>
    <property type="molecule type" value="Genomic_DNA"/>
</dbReference>
<organism evidence="1 2">
    <name type="scientific">Novosphingobium panipatense</name>
    <dbReference type="NCBI Taxonomy" id="428991"/>
    <lineage>
        <taxon>Bacteria</taxon>
        <taxon>Pseudomonadati</taxon>
        <taxon>Pseudomonadota</taxon>
        <taxon>Alphaproteobacteria</taxon>
        <taxon>Sphingomonadales</taxon>
        <taxon>Sphingomonadaceae</taxon>
        <taxon>Novosphingobium</taxon>
    </lineage>
</organism>
<evidence type="ECO:0000313" key="1">
    <source>
        <dbReference type="EMBL" id="SMP82431.1"/>
    </source>
</evidence>
<evidence type="ECO:0000313" key="2">
    <source>
        <dbReference type="Proteomes" id="UP001157910"/>
    </source>
</evidence>
<name>A0ABY1QVY1_9SPHN</name>
<proteinExistence type="predicted"/>
<comment type="caution">
    <text evidence="1">The sequence shown here is derived from an EMBL/GenBank/DDBJ whole genome shotgun (WGS) entry which is preliminary data.</text>
</comment>
<protein>
    <submittedName>
        <fullName evidence="1">Uncharacterized protein</fullName>
    </submittedName>
</protein>
<gene>
    <name evidence="1" type="ORF">SAMN06296065_1246</name>
</gene>
<accession>A0ABY1QVY1</accession>
<dbReference type="Proteomes" id="UP001157910">
    <property type="component" value="Unassembled WGS sequence"/>
</dbReference>
<keyword evidence="2" id="KW-1185">Reference proteome</keyword>